<evidence type="ECO:0000313" key="5">
    <source>
        <dbReference type="Proteomes" id="UP000540989"/>
    </source>
</evidence>
<dbReference type="AlphaFoldDB" id="A0A7W7ZK64"/>
<evidence type="ECO:0000259" key="3">
    <source>
        <dbReference type="PROSITE" id="PS50110"/>
    </source>
</evidence>
<accession>A0A7W7ZK64</accession>
<dbReference type="CDD" id="cd00156">
    <property type="entry name" value="REC"/>
    <property type="match status" value="1"/>
</dbReference>
<proteinExistence type="predicted"/>
<keyword evidence="5" id="KW-1185">Reference proteome</keyword>
<dbReference type="PANTHER" id="PTHR44591:SF3">
    <property type="entry name" value="RESPONSE REGULATORY DOMAIN-CONTAINING PROTEIN"/>
    <property type="match status" value="1"/>
</dbReference>
<organism evidence="4 5">
    <name type="scientific">Granulicella aggregans</name>
    <dbReference type="NCBI Taxonomy" id="474949"/>
    <lineage>
        <taxon>Bacteria</taxon>
        <taxon>Pseudomonadati</taxon>
        <taxon>Acidobacteriota</taxon>
        <taxon>Terriglobia</taxon>
        <taxon>Terriglobales</taxon>
        <taxon>Acidobacteriaceae</taxon>
        <taxon>Granulicella</taxon>
    </lineage>
</organism>
<dbReference type="Gene3D" id="3.40.50.2300">
    <property type="match status" value="1"/>
</dbReference>
<comment type="caution">
    <text evidence="4">The sequence shown here is derived from an EMBL/GenBank/DDBJ whole genome shotgun (WGS) entry which is preliminary data.</text>
</comment>
<protein>
    <submittedName>
        <fullName evidence="4">CheY-like chemotaxis protein</fullName>
    </submittedName>
</protein>
<dbReference type="PANTHER" id="PTHR44591">
    <property type="entry name" value="STRESS RESPONSE REGULATOR PROTEIN 1"/>
    <property type="match status" value="1"/>
</dbReference>
<evidence type="ECO:0000256" key="1">
    <source>
        <dbReference type="ARBA" id="ARBA00022553"/>
    </source>
</evidence>
<dbReference type="EMBL" id="JACHIP010000035">
    <property type="protein sequence ID" value="MBB5061287.1"/>
    <property type="molecule type" value="Genomic_DNA"/>
</dbReference>
<reference evidence="4 5" key="1">
    <citation type="submission" date="2020-08" db="EMBL/GenBank/DDBJ databases">
        <title>Genomic Encyclopedia of Type Strains, Phase IV (KMG-V): Genome sequencing to study the core and pangenomes of soil and plant-associated prokaryotes.</title>
        <authorList>
            <person name="Whitman W."/>
        </authorList>
    </citation>
    <scope>NUCLEOTIDE SEQUENCE [LARGE SCALE GENOMIC DNA]</scope>
    <source>
        <strain evidence="4 5">M8UP14</strain>
    </source>
</reference>
<keyword evidence="1 2" id="KW-0597">Phosphoprotein</keyword>
<dbReference type="PROSITE" id="PS50110">
    <property type="entry name" value="RESPONSE_REGULATORY"/>
    <property type="match status" value="1"/>
</dbReference>
<name>A0A7W7ZK64_9BACT</name>
<evidence type="ECO:0000256" key="2">
    <source>
        <dbReference type="PROSITE-ProRule" id="PRU00169"/>
    </source>
</evidence>
<dbReference type="RefSeq" id="WP_184224096.1">
    <property type="nucleotide sequence ID" value="NZ_JACHIP010000035.1"/>
</dbReference>
<dbReference type="InterPro" id="IPR011006">
    <property type="entry name" value="CheY-like_superfamily"/>
</dbReference>
<dbReference type="GO" id="GO:0000160">
    <property type="term" value="P:phosphorelay signal transduction system"/>
    <property type="evidence" value="ECO:0007669"/>
    <property type="project" value="InterPro"/>
</dbReference>
<dbReference type="InterPro" id="IPR050595">
    <property type="entry name" value="Bact_response_regulator"/>
</dbReference>
<sequence>MATDLDSSRNFKCRVLVVDDDPLVLETTAAIVRSFGYSVRTAEDGFVALKILREVLPDMIISDLRMPGMSGFELLSIVRRRFPHIPTIAISGEYILATMPLGLLVDDFFQKGGYTPQQLRDKMKEVIAESPIRPHLGKQDICPLWIPRVDANYLVVTCAECLRSSSIADSTVSEEVQEADCLACGAPIRYLVDSSILKVLEHKRSLVPTLEP</sequence>
<dbReference type="Pfam" id="PF00072">
    <property type="entry name" value="Response_reg"/>
    <property type="match status" value="1"/>
</dbReference>
<evidence type="ECO:0000313" key="4">
    <source>
        <dbReference type="EMBL" id="MBB5061287.1"/>
    </source>
</evidence>
<dbReference type="InterPro" id="IPR001789">
    <property type="entry name" value="Sig_transdc_resp-reg_receiver"/>
</dbReference>
<dbReference type="SUPFAM" id="SSF52172">
    <property type="entry name" value="CheY-like"/>
    <property type="match status" value="1"/>
</dbReference>
<feature type="domain" description="Response regulatory" evidence="3">
    <location>
        <begin position="14"/>
        <end position="126"/>
    </location>
</feature>
<gene>
    <name evidence="4" type="ORF">HDF16_006023</name>
</gene>
<feature type="modified residue" description="4-aspartylphosphate" evidence="2">
    <location>
        <position position="63"/>
    </location>
</feature>
<dbReference type="Proteomes" id="UP000540989">
    <property type="component" value="Unassembled WGS sequence"/>
</dbReference>
<dbReference type="SMART" id="SM00448">
    <property type="entry name" value="REC"/>
    <property type="match status" value="1"/>
</dbReference>